<evidence type="ECO:0000256" key="1">
    <source>
        <dbReference type="ARBA" id="ARBA00006987"/>
    </source>
</evidence>
<dbReference type="EMBL" id="CP137852">
    <property type="protein sequence ID" value="WPB87570.1"/>
    <property type="molecule type" value="Genomic_DNA"/>
</dbReference>
<dbReference type="Gene3D" id="3.40.190.150">
    <property type="entry name" value="Bordetella uptake gene, domain 1"/>
    <property type="match status" value="1"/>
</dbReference>
<evidence type="ECO:0000313" key="3">
    <source>
        <dbReference type="EMBL" id="WPB87570.1"/>
    </source>
</evidence>
<feature type="chain" id="PRO_5047471165" evidence="2">
    <location>
        <begin position="19"/>
        <end position="333"/>
    </location>
</feature>
<dbReference type="Gene3D" id="3.40.190.10">
    <property type="entry name" value="Periplasmic binding protein-like II"/>
    <property type="match status" value="1"/>
</dbReference>
<sequence length="333" mass="34343">MIARRTLMLTCLAAPAMAQGVGPGAGQGTASVLDRPVTLVAPFSAGGAADIAARLFAAHAVRHMGQPAQPIVVENRTGASGAIGTQYVARAKPDGQTLLLARVGSSAILPATDPRTPYSVEDFTWLALLDENPFVICVRADAPWRDLAALLAAIRAAPGTLNFATSGPATILDLGIRHMLASANLPIDAAQALPFRGGGEALTALLGGHAQFVGNNLGDMLGAIQQGQVRALVVSGDARLPSLPGVPTAAEAGLPALSQLAGWNALAGPANLPPPVLEFWGRVARATTQDAEWLAATRRTGSVPRYLDGAAMRAMVEAQIALYRDLARRLNLG</sequence>
<reference evidence="3 4" key="1">
    <citation type="submission" date="2023-11" db="EMBL/GenBank/DDBJ databases">
        <title>Arctic aerobic anoxygenic photoheterotroph Sediminicoccus rosea KRV36 adapts its photosynthesis to long days of polar summer.</title>
        <authorList>
            <person name="Tomasch J."/>
            <person name="Kopejtka K."/>
            <person name="Bily T."/>
            <person name="Gardiner A.T."/>
            <person name="Gardian Z."/>
            <person name="Shivaramu S."/>
            <person name="Koblizek M."/>
            <person name="Engelhardt F."/>
            <person name="Kaftan D."/>
        </authorList>
    </citation>
    <scope>NUCLEOTIDE SEQUENCE [LARGE SCALE GENOMIC DNA]</scope>
    <source>
        <strain evidence="3 4">R-30</strain>
    </source>
</reference>
<dbReference type="PANTHER" id="PTHR42928:SF5">
    <property type="entry name" value="BLR1237 PROTEIN"/>
    <property type="match status" value="1"/>
</dbReference>
<dbReference type="InterPro" id="IPR005064">
    <property type="entry name" value="BUG"/>
</dbReference>
<dbReference type="InterPro" id="IPR042100">
    <property type="entry name" value="Bug_dom1"/>
</dbReference>
<dbReference type="Pfam" id="PF03401">
    <property type="entry name" value="TctC"/>
    <property type="match status" value="1"/>
</dbReference>
<evidence type="ECO:0000313" key="4">
    <source>
        <dbReference type="Proteomes" id="UP001305521"/>
    </source>
</evidence>
<keyword evidence="2" id="KW-0732">Signal</keyword>
<gene>
    <name evidence="3" type="ORF">R9Z33_11975</name>
</gene>
<dbReference type="Proteomes" id="UP001305521">
    <property type="component" value="Chromosome"/>
</dbReference>
<proteinExistence type="inferred from homology"/>
<protein>
    <submittedName>
        <fullName evidence="3">Tripartite tricarboxylate transporter substrate binding protein</fullName>
    </submittedName>
</protein>
<evidence type="ECO:0000256" key="2">
    <source>
        <dbReference type="SAM" id="SignalP"/>
    </source>
</evidence>
<dbReference type="SUPFAM" id="SSF53850">
    <property type="entry name" value="Periplasmic binding protein-like II"/>
    <property type="match status" value="1"/>
</dbReference>
<name>A0ABZ0PPA5_9PROT</name>
<keyword evidence="4" id="KW-1185">Reference proteome</keyword>
<accession>A0ABZ0PPA5</accession>
<dbReference type="PIRSF" id="PIRSF017082">
    <property type="entry name" value="YflP"/>
    <property type="match status" value="1"/>
</dbReference>
<organism evidence="3 4">
    <name type="scientific">Sediminicoccus rosea</name>
    <dbReference type="NCBI Taxonomy" id="1225128"/>
    <lineage>
        <taxon>Bacteria</taxon>
        <taxon>Pseudomonadati</taxon>
        <taxon>Pseudomonadota</taxon>
        <taxon>Alphaproteobacteria</taxon>
        <taxon>Acetobacterales</taxon>
        <taxon>Roseomonadaceae</taxon>
        <taxon>Sediminicoccus</taxon>
    </lineage>
</organism>
<feature type="signal peptide" evidence="2">
    <location>
        <begin position="1"/>
        <end position="18"/>
    </location>
</feature>
<dbReference type="RefSeq" id="WP_318651522.1">
    <property type="nucleotide sequence ID" value="NZ_CP137852.1"/>
</dbReference>
<comment type="similarity">
    <text evidence="1">Belongs to the UPF0065 (bug) family.</text>
</comment>
<dbReference type="CDD" id="cd07012">
    <property type="entry name" value="PBP2_Bug_TTT"/>
    <property type="match status" value="1"/>
</dbReference>
<dbReference type="PANTHER" id="PTHR42928">
    <property type="entry name" value="TRICARBOXYLATE-BINDING PROTEIN"/>
    <property type="match status" value="1"/>
</dbReference>